<gene>
    <name evidence="1" type="ORF">A3A49_01245</name>
</gene>
<dbReference type="EMBL" id="MFBO01000012">
    <property type="protein sequence ID" value="OGD98298.1"/>
    <property type="molecule type" value="Genomic_DNA"/>
</dbReference>
<organism evidence="1 2">
    <name type="scientific">Candidatus Curtissbacteria bacterium RIFCSPLOWO2_01_FULL_38_11b</name>
    <dbReference type="NCBI Taxonomy" id="1797725"/>
    <lineage>
        <taxon>Bacteria</taxon>
        <taxon>Candidatus Curtissiibacteriota</taxon>
    </lineage>
</organism>
<evidence type="ECO:0000313" key="2">
    <source>
        <dbReference type="Proteomes" id="UP000176740"/>
    </source>
</evidence>
<dbReference type="STRING" id="1797725.A3A49_01245"/>
<dbReference type="InterPro" id="IPR036736">
    <property type="entry name" value="ACP-like_sf"/>
</dbReference>
<dbReference type="Gene3D" id="1.10.1200.10">
    <property type="entry name" value="ACP-like"/>
    <property type="match status" value="1"/>
</dbReference>
<dbReference type="SUPFAM" id="SSF47336">
    <property type="entry name" value="ACP-like"/>
    <property type="match status" value="1"/>
</dbReference>
<protein>
    <recommendedName>
        <fullName evidence="3">Acyl carrier protein</fullName>
    </recommendedName>
</protein>
<name>A0A1F5H2H4_9BACT</name>
<dbReference type="AlphaFoldDB" id="A0A1F5H2H4"/>
<sequence>MTDTEILEDIKKIIHKHFGIDQDKIEEESYLDSDLNITDIEIDDLIVILQEKYDIKFPQNSSLSFKKVSDLVTFIFENADSTN</sequence>
<comment type="caution">
    <text evidence="1">The sequence shown here is derived from an EMBL/GenBank/DDBJ whole genome shotgun (WGS) entry which is preliminary data.</text>
</comment>
<proteinExistence type="predicted"/>
<accession>A0A1F5H2H4</accession>
<reference evidence="1 2" key="1">
    <citation type="journal article" date="2016" name="Nat. Commun.">
        <title>Thousands of microbial genomes shed light on interconnected biogeochemical processes in an aquifer system.</title>
        <authorList>
            <person name="Anantharaman K."/>
            <person name="Brown C.T."/>
            <person name="Hug L.A."/>
            <person name="Sharon I."/>
            <person name="Castelle C.J."/>
            <person name="Probst A.J."/>
            <person name="Thomas B.C."/>
            <person name="Singh A."/>
            <person name="Wilkins M.J."/>
            <person name="Karaoz U."/>
            <person name="Brodie E.L."/>
            <person name="Williams K.H."/>
            <person name="Hubbard S.S."/>
            <person name="Banfield J.F."/>
        </authorList>
    </citation>
    <scope>NUCLEOTIDE SEQUENCE [LARGE SCALE GENOMIC DNA]</scope>
</reference>
<evidence type="ECO:0000313" key="1">
    <source>
        <dbReference type="EMBL" id="OGD98298.1"/>
    </source>
</evidence>
<evidence type="ECO:0008006" key="3">
    <source>
        <dbReference type="Google" id="ProtNLM"/>
    </source>
</evidence>
<dbReference type="Proteomes" id="UP000176740">
    <property type="component" value="Unassembled WGS sequence"/>
</dbReference>